<gene>
    <name evidence="1" type="ORF">GPAL_0430</name>
</gene>
<reference evidence="2" key="1">
    <citation type="journal article" date="2014" name="Environ. Microbiol.">
        <title>Comparative genomics of the marine bacterial genus Glaciecola reveals the high degree of genomic diversity and genomic characteristic for cold adaptation.</title>
        <authorList>
            <person name="Qin Q.L."/>
            <person name="Xie B.B."/>
            <person name="Yu Y."/>
            <person name="Shu Y.L."/>
            <person name="Rong J.C."/>
            <person name="Zhang Y.J."/>
            <person name="Zhao D.L."/>
            <person name="Chen X.L."/>
            <person name="Zhang X.Y."/>
            <person name="Chen B."/>
            <person name="Zhou B.C."/>
            <person name="Zhang Y.Z."/>
        </authorList>
    </citation>
    <scope>NUCLEOTIDE SEQUENCE [LARGE SCALE GENOMIC DNA]</scope>
    <source>
        <strain evidence="2">ACAM 615</strain>
    </source>
</reference>
<protein>
    <submittedName>
        <fullName evidence="1">Uncharacterized protein</fullName>
    </submittedName>
</protein>
<sequence>MVELVHTISLRIARYLEKVGLVLRDMENSYLNLPVDDEDSLLQLQGASASYRIAIGPQKGQKVFTLQTLPTSTEDEYGQLANTVGFSLHAGTFV</sequence>
<name>K6ZVF7_9ALTE</name>
<organism evidence="1 2">
    <name type="scientific">Brumicola pallidula DSM 14239 = ACAM 615</name>
    <dbReference type="NCBI Taxonomy" id="1121922"/>
    <lineage>
        <taxon>Bacteria</taxon>
        <taxon>Pseudomonadati</taxon>
        <taxon>Pseudomonadota</taxon>
        <taxon>Gammaproteobacteria</taxon>
        <taxon>Alteromonadales</taxon>
        <taxon>Alteromonadaceae</taxon>
        <taxon>Brumicola</taxon>
    </lineage>
</organism>
<dbReference type="EMBL" id="BAEQ01000009">
    <property type="protein sequence ID" value="GAC27310.1"/>
    <property type="molecule type" value="Genomic_DNA"/>
</dbReference>
<proteinExistence type="predicted"/>
<comment type="caution">
    <text evidence="1">The sequence shown here is derived from an EMBL/GenBank/DDBJ whole genome shotgun (WGS) entry which is preliminary data.</text>
</comment>
<evidence type="ECO:0000313" key="1">
    <source>
        <dbReference type="EMBL" id="GAC27310.1"/>
    </source>
</evidence>
<keyword evidence="2" id="KW-1185">Reference proteome</keyword>
<dbReference type="Proteomes" id="UP000006251">
    <property type="component" value="Unassembled WGS sequence"/>
</dbReference>
<evidence type="ECO:0000313" key="2">
    <source>
        <dbReference type="Proteomes" id="UP000006251"/>
    </source>
</evidence>
<dbReference type="AlphaFoldDB" id="K6ZVF7"/>
<accession>K6ZVF7</accession>
<dbReference type="RefSeq" id="WP_006008748.1">
    <property type="nucleotide sequence ID" value="NZ_AUAV01000016.1"/>
</dbReference>